<feature type="compositionally biased region" description="Basic and acidic residues" evidence="1">
    <location>
        <begin position="335"/>
        <end position="362"/>
    </location>
</feature>
<dbReference type="OrthoDB" id="3564468at2759"/>
<reference evidence="3" key="1">
    <citation type="submission" date="2021-02" db="EMBL/GenBank/DDBJ databases">
        <title>Genome sequence Cadophora malorum strain M34.</title>
        <authorList>
            <person name="Stefanovic E."/>
            <person name="Vu D."/>
            <person name="Scully C."/>
            <person name="Dijksterhuis J."/>
            <person name="Roader J."/>
            <person name="Houbraken J."/>
        </authorList>
    </citation>
    <scope>NUCLEOTIDE SEQUENCE</scope>
    <source>
        <strain evidence="3">M34</strain>
    </source>
</reference>
<dbReference type="AlphaFoldDB" id="A0A8H8BSN0"/>
<keyword evidence="2" id="KW-1133">Transmembrane helix</keyword>
<evidence type="ECO:0000313" key="3">
    <source>
        <dbReference type="EMBL" id="KAG4422721.1"/>
    </source>
</evidence>
<feature type="region of interest" description="Disordered" evidence="1">
    <location>
        <begin position="114"/>
        <end position="141"/>
    </location>
</feature>
<keyword evidence="2" id="KW-0472">Membrane</keyword>
<sequence>MRLVPQPTALTAKYSEISSASIPIPSLTTLSIGHIYLDLRSGNEYEDQDCTRSTTPPPTTTTSSTAGAAGAEAVPNCTVTKLSDAVIGLGVLCGISIIGCIVLLFLFIKQSKSSQDRHNRTRDNTSSHSHPSSPLAPWSRDHFRDFDTRSRRRRVYDGLGIGSSRDGRLHRGHSMHESPQARNPLARSPLAPPPRYMERAPENMPQPHNTGMFPRSPGRRGMFARSPLMAGYPFLRNPNINPMAFPQAQAGLGNMQMPQMPGHIHQQPPIYQQHVHQHQHPEQAGMMQPEHHHHAPVAMADMQAAQEQAQQRGSVRAEEGNIGRSRDPSNVGTAVRDDAFGRLRREVLGSRRASRSETEGSRGRRGGLSDGGPPVAL</sequence>
<feature type="region of interest" description="Disordered" evidence="1">
    <location>
        <begin position="46"/>
        <end position="69"/>
    </location>
</feature>
<feature type="compositionally biased region" description="Basic and acidic residues" evidence="1">
    <location>
        <begin position="114"/>
        <end position="125"/>
    </location>
</feature>
<feature type="region of interest" description="Disordered" evidence="1">
    <location>
        <begin position="157"/>
        <end position="219"/>
    </location>
</feature>
<evidence type="ECO:0000313" key="4">
    <source>
        <dbReference type="Proteomes" id="UP000664132"/>
    </source>
</evidence>
<evidence type="ECO:0000256" key="2">
    <source>
        <dbReference type="SAM" id="Phobius"/>
    </source>
</evidence>
<comment type="caution">
    <text evidence="3">The sequence shown here is derived from an EMBL/GenBank/DDBJ whole genome shotgun (WGS) entry which is preliminary data.</text>
</comment>
<dbReference type="EMBL" id="JAFJYH010000045">
    <property type="protein sequence ID" value="KAG4422721.1"/>
    <property type="molecule type" value="Genomic_DNA"/>
</dbReference>
<feature type="region of interest" description="Disordered" evidence="1">
    <location>
        <begin position="303"/>
        <end position="377"/>
    </location>
</feature>
<protein>
    <recommendedName>
        <fullName evidence="5">Mid2 domain-containing protein</fullName>
    </recommendedName>
</protein>
<organism evidence="3 4">
    <name type="scientific">Cadophora malorum</name>
    <dbReference type="NCBI Taxonomy" id="108018"/>
    <lineage>
        <taxon>Eukaryota</taxon>
        <taxon>Fungi</taxon>
        <taxon>Dikarya</taxon>
        <taxon>Ascomycota</taxon>
        <taxon>Pezizomycotina</taxon>
        <taxon>Leotiomycetes</taxon>
        <taxon>Helotiales</taxon>
        <taxon>Ploettnerulaceae</taxon>
        <taxon>Cadophora</taxon>
    </lineage>
</organism>
<feature type="transmembrane region" description="Helical" evidence="2">
    <location>
        <begin position="85"/>
        <end position="108"/>
    </location>
</feature>
<evidence type="ECO:0000256" key="1">
    <source>
        <dbReference type="SAM" id="MobiDB-lite"/>
    </source>
</evidence>
<keyword evidence="4" id="KW-1185">Reference proteome</keyword>
<dbReference type="Proteomes" id="UP000664132">
    <property type="component" value="Unassembled WGS sequence"/>
</dbReference>
<evidence type="ECO:0008006" key="5">
    <source>
        <dbReference type="Google" id="ProtNLM"/>
    </source>
</evidence>
<accession>A0A8H8BSN0</accession>
<gene>
    <name evidence="3" type="ORF">IFR04_004199</name>
</gene>
<name>A0A8H8BSN0_9HELO</name>
<keyword evidence="2" id="KW-0812">Transmembrane</keyword>
<feature type="compositionally biased region" description="Basic and acidic residues" evidence="1">
    <location>
        <begin position="315"/>
        <end position="327"/>
    </location>
</feature>
<proteinExistence type="predicted"/>